<evidence type="ECO:0000313" key="2">
    <source>
        <dbReference type="Proteomes" id="UP000002734"/>
    </source>
</evidence>
<dbReference type="SUPFAM" id="SSF74650">
    <property type="entry name" value="Galactose mutarotase-like"/>
    <property type="match status" value="1"/>
</dbReference>
<dbReference type="GO" id="GO:0003824">
    <property type="term" value="F:catalytic activity"/>
    <property type="evidence" value="ECO:0007669"/>
    <property type="project" value="InterPro"/>
</dbReference>
<gene>
    <name evidence="1" type="ordered locus">Dd703_0694</name>
</gene>
<dbReference type="KEGG" id="dda:Dd703_0694"/>
<sequence length="327" mass="35261">MSPNASFMLHSDDGLLSADIGLAGGMLSALTFRPGTPQATALLYRAHWLDDADACAGQPPLMHRLGGEWVGVPFGHAQQDGDGYLAGIPHGLPANRDWTLAGRSSRHAALDFVFPPDYPLTALRRVIQLADNGNVNFSLTLQARRPCRLPVGLHPVFPIGGDAGELVLSADNALHMRAYPQPAEPGVSRLQPGAVFDDLRLAPAADGATLDLSRLPLPFATEEILQVMSPVAGIELTYPQRRLVLSLHWDTTILPHCLLWISNGGRRQAPWSGKNYCLGVEPVCSAWDLGPACLRDNAISQSGYATALALTPEQPLTIDYRLTCRPY</sequence>
<dbReference type="InterPro" id="IPR014718">
    <property type="entry name" value="GH-type_carb-bd"/>
</dbReference>
<dbReference type="HOGENOM" id="CLU_862594_0_0_6"/>
<reference evidence="1" key="1">
    <citation type="submission" date="2009-06" db="EMBL/GenBank/DDBJ databases">
        <title>Complete sequence of Dickeya dadantii Ech703.</title>
        <authorList>
            <consortium name="US DOE Joint Genome Institute"/>
            <person name="Lucas S."/>
            <person name="Copeland A."/>
            <person name="Lapidus A."/>
            <person name="Glavina del Rio T."/>
            <person name="Dalin E."/>
            <person name="Tice H."/>
            <person name="Bruce D."/>
            <person name="Goodwin L."/>
            <person name="Pitluck S."/>
            <person name="Chertkov O."/>
            <person name="Brettin T."/>
            <person name="Detter J.C."/>
            <person name="Han C."/>
            <person name="Larimer F."/>
            <person name="Land M."/>
            <person name="Hauser L."/>
            <person name="Kyrpides N."/>
            <person name="Mikhailova N."/>
            <person name="Balakrishnan V."/>
            <person name="Glasner J."/>
            <person name="Perna N.T."/>
        </authorList>
    </citation>
    <scope>NUCLEOTIDE SEQUENCE [LARGE SCALE GENOMIC DNA]</scope>
    <source>
        <strain evidence="1">Ech703</strain>
    </source>
</reference>
<dbReference type="Proteomes" id="UP000002734">
    <property type="component" value="Chromosome"/>
</dbReference>
<dbReference type="InterPro" id="IPR011013">
    <property type="entry name" value="Gal_mutarotase_sf_dom"/>
</dbReference>
<dbReference type="EMBL" id="CP001654">
    <property type="protein sequence ID" value="ACS84505.1"/>
    <property type="molecule type" value="Genomic_DNA"/>
</dbReference>
<dbReference type="GO" id="GO:0005975">
    <property type="term" value="P:carbohydrate metabolic process"/>
    <property type="evidence" value="ECO:0007669"/>
    <property type="project" value="InterPro"/>
</dbReference>
<dbReference type="eggNOG" id="COG2017">
    <property type="taxonomic scope" value="Bacteria"/>
</dbReference>
<evidence type="ECO:0000313" key="1">
    <source>
        <dbReference type="EMBL" id="ACS84505.1"/>
    </source>
</evidence>
<evidence type="ECO:0008006" key="3">
    <source>
        <dbReference type="Google" id="ProtNLM"/>
    </source>
</evidence>
<dbReference type="RefSeq" id="WP_012764324.1">
    <property type="nucleotide sequence ID" value="NC_012880.1"/>
</dbReference>
<accession>C6CA30</accession>
<organism evidence="1 2">
    <name type="scientific">Musicola paradisiaca (strain Ech703)</name>
    <name type="common">Dickeya paradisiaca</name>
    <name type="synonym">Dickeya dadantii</name>
    <dbReference type="NCBI Taxonomy" id="579405"/>
    <lineage>
        <taxon>Bacteria</taxon>
        <taxon>Pseudomonadati</taxon>
        <taxon>Pseudomonadota</taxon>
        <taxon>Gammaproteobacteria</taxon>
        <taxon>Enterobacterales</taxon>
        <taxon>Pectobacteriaceae</taxon>
        <taxon>Musicola</taxon>
    </lineage>
</organism>
<dbReference type="Gene3D" id="2.70.98.10">
    <property type="match status" value="1"/>
</dbReference>
<name>C6CA30_MUSP7</name>
<keyword evidence="2" id="KW-1185">Reference proteome</keyword>
<dbReference type="STRING" id="579405.Dd703_0694"/>
<proteinExistence type="predicted"/>
<dbReference type="GO" id="GO:0030246">
    <property type="term" value="F:carbohydrate binding"/>
    <property type="evidence" value="ECO:0007669"/>
    <property type="project" value="InterPro"/>
</dbReference>
<dbReference type="AlphaFoldDB" id="C6CA30"/>
<protein>
    <recommendedName>
        <fullName evidence="3">Aldose 1-epimerase</fullName>
    </recommendedName>
</protein>